<protein>
    <submittedName>
        <fullName evidence="2">Uncharacterized protein</fullName>
    </submittedName>
</protein>
<dbReference type="Proteomes" id="UP000235786">
    <property type="component" value="Unassembled WGS sequence"/>
</dbReference>
<feature type="transmembrane region" description="Helical" evidence="1">
    <location>
        <begin position="233"/>
        <end position="253"/>
    </location>
</feature>
<proteinExistence type="predicted"/>
<keyword evidence="1" id="KW-1133">Transmembrane helix</keyword>
<keyword evidence="1" id="KW-0472">Membrane</keyword>
<dbReference type="AlphaFoldDB" id="A0A2J6S5X1"/>
<evidence type="ECO:0000313" key="2">
    <source>
        <dbReference type="EMBL" id="PMD46165.1"/>
    </source>
</evidence>
<reference evidence="2 3" key="1">
    <citation type="submission" date="2016-04" db="EMBL/GenBank/DDBJ databases">
        <title>A degradative enzymes factory behind the ericoid mycorrhizal symbiosis.</title>
        <authorList>
            <consortium name="DOE Joint Genome Institute"/>
            <person name="Martino E."/>
            <person name="Morin E."/>
            <person name="Grelet G."/>
            <person name="Kuo A."/>
            <person name="Kohler A."/>
            <person name="Daghino S."/>
            <person name="Barry K."/>
            <person name="Choi C."/>
            <person name="Cichocki N."/>
            <person name="Clum A."/>
            <person name="Copeland A."/>
            <person name="Hainaut M."/>
            <person name="Haridas S."/>
            <person name="Labutti K."/>
            <person name="Lindquist E."/>
            <person name="Lipzen A."/>
            <person name="Khouja H.-R."/>
            <person name="Murat C."/>
            <person name="Ohm R."/>
            <person name="Olson A."/>
            <person name="Spatafora J."/>
            <person name="Veneault-Fourrey C."/>
            <person name="Henrissat B."/>
            <person name="Grigoriev I."/>
            <person name="Martin F."/>
            <person name="Perotto S."/>
        </authorList>
    </citation>
    <scope>NUCLEOTIDE SEQUENCE [LARGE SCALE GENOMIC DNA]</scope>
    <source>
        <strain evidence="2 3">F</strain>
    </source>
</reference>
<sequence length="320" mass="34242">MGCNDVSTNFLDALSTSNSSSSFNITVSPTTSSAPKHYYQVFGPSQDNVAQEISKGDLYLCTPTYYSRNKVTPNGSDWMPPLLTPYSNLDGLRFTNPTDHSILDIYSSNGTLELLTGTFGALNQDSEYLSMLSASVEFPLGVVGRLGWNTVNDLPLQSVALNIILATLNHTDAEIQLDEIYASMLNSDASIPVPPQCSQAQASPDSANPWVASGIIPSHGTGMTQLGVVLQSLIILLCVLTLIILFTPILPLVSEWPAQWLGLVYGLSPSKVQEAVEGTSAGRNAAKDCIWGRGDEGTRARTGGCGLEVEVGMWLKGVHI</sequence>
<keyword evidence="1" id="KW-0812">Transmembrane</keyword>
<evidence type="ECO:0000313" key="3">
    <source>
        <dbReference type="Proteomes" id="UP000235786"/>
    </source>
</evidence>
<dbReference type="EMBL" id="KZ613939">
    <property type="protein sequence ID" value="PMD46165.1"/>
    <property type="molecule type" value="Genomic_DNA"/>
</dbReference>
<keyword evidence="3" id="KW-1185">Reference proteome</keyword>
<name>A0A2J6S5X1_HYAVF</name>
<organism evidence="2 3">
    <name type="scientific">Hyaloscypha variabilis (strain UAMH 11265 / GT02V1 / F)</name>
    <name type="common">Meliniomyces variabilis</name>
    <dbReference type="NCBI Taxonomy" id="1149755"/>
    <lineage>
        <taxon>Eukaryota</taxon>
        <taxon>Fungi</taxon>
        <taxon>Dikarya</taxon>
        <taxon>Ascomycota</taxon>
        <taxon>Pezizomycotina</taxon>
        <taxon>Leotiomycetes</taxon>
        <taxon>Helotiales</taxon>
        <taxon>Hyaloscyphaceae</taxon>
        <taxon>Hyaloscypha</taxon>
        <taxon>Hyaloscypha variabilis</taxon>
    </lineage>
</organism>
<gene>
    <name evidence="2" type="ORF">L207DRAFT_561559</name>
</gene>
<dbReference type="OrthoDB" id="3536859at2759"/>
<evidence type="ECO:0000256" key="1">
    <source>
        <dbReference type="SAM" id="Phobius"/>
    </source>
</evidence>
<accession>A0A2J6S5X1</accession>